<dbReference type="EMBL" id="BARS01054754">
    <property type="protein sequence ID" value="GAG51397.1"/>
    <property type="molecule type" value="Genomic_DNA"/>
</dbReference>
<feature type="non-terminal residue" evidence="1">
    <location>
        <position position="1"/>
    </location>
</feature>
<accession>X0YY06</accession>
<evidence type="ECO:0000313" key="1">
    <source>
        <dbReference type="EMBL" id="GAG51397.1"/>
    </source>
</evidence>
<dbReference type="AlphaFoldDB" id="X0YY06"/>
<reference evidence="1" key="1">
    <citation type="journal article" date="2014" name="Front. Microbiol.">
        <title>High frequency of phylogenetically diverse reductive dehalogenase-homologous genes in deep subseafloor sedimentary metagenomes.</title>
        <authorList>
            <person name="Kawai M."/>
            <person name="Futagami T."/>
            <person name="Toyoda A."/>
            <person name="Takaki Y."/>
            <person name="Nishi S."/>
            <person name="Hori S."/>
            <person name="Arai W."/>
            <person name="Tsubouchi T."/>
            <person name="Morono Y."/>
            <person name="Uchiyama I."/>
            <person name="Ito T."/>
            <person name="Fujiyama A."/>
            <person name="Inagaki F."/>
            <person name="Takami H."/>
        </authorList>
    </citation>
    <scope>NUCLEOTIDE SEQUENCE</scope>
    <source>
        <strain evidence="1">Expedition CK06-06</strain>
    </source>
</reference>
<protein>
    <submittedName>
        <fullName evidence="1">Uncharacterized protein</fullName>
    </submittedName>
</protein>
<gene>
    <name evidence="1" type="ORF">S01H1_80985</name>
</gene>
<name>X0YY06_9ZZZZ</name>
<sequence length="176" mass="20546">LVDVQLDAMTLRDRCRNLWYPQEWGTQYDFEVWRPWPGWKVGRDRTVRVDEFVKLAKDEVWQTDSVQDIDGDRVVMKQGTVILMAANWAWHQGVRDFALIGVDYTGTCAHMLPPYDKAPMSWQGQYDKPVPKWIKRQFTLAMLGICEAGGSMVNLNPLSQLEAVPYLDWEQWHCQV</sequence>
<proteinExistence type="predicted"/>
<organism evidence="1">
    <name type="scientific">marine sediment metagenome</name>
    <dbReference type="NCBI Taxonomy" id="412755"/>
    <lineage>
        <taxon>unclassified sequences</taxon>
        <taxon>metagenomes</taxon>
        <taxon>ecological metagenomes</taxon>
    </lineage>
</organism>
<comment type="caution">
    <text evidence="1">The sequence shown here is derived from an EMBL/GenBank/DDBJ whole genome shotgun (WGS) entry which is preliminary data.</text>
</comment>